<proteinExistence type="predicted"/>
<dbReference type="RefSeq" id="WP_036829875.1">
    <property type="nucleotide sequence ID" value="NZ_JGVO01001254.1"/>
</dbReference>
<feature type="coiled-coil region" evidence="1">
    <location>
        <begin position="26"/>
        <end position="53"/>
    </location>
</feature>
<sequence length="122" mass="13727">MKFGDFFVWAVMLALSALMLSNFLTYKVLSKENEVLNAKVNLLNNEVVQTETRLVNLLDYAVSMKSQLTQSKQSVGNKNFYPDGTFCYRGVIAIEKSGLTDFEYVDSDECGVVSLDEMTIDN</sequence>
<reference evidence="3 4" key="1">
    <citation type="submission" date="2018-01" db="EMBL/GenBank/DDBJ databases">
        <title>Whole genome sequencing of Histamine producing bacteria.</title>
        <authorList>
            <person name="Butler K."/>
        </authorList>
    </citation>
    <scope>NUCLEOTIDE SEQUENCE [LARGE SCALE GENOMIC DNA]</scope>
    <source>
        <strain evidence="3 4">DSM 100436</strain>
    </source>
</reference>
<dbReference type="Proteomes" id="UP000241771">
    <property type="component" value="Unassembled WGS sequence"/>
</dbReference>
<evidence type="ECO:0000313" key="3">
    <source>
        <dbReference type="EMBL" id="PSW21151.1"/>
    </source>
</evidence>
<keyword evidence="4" id="KW-1185">Reference proteome</keyword>
<protein>
    <submittedName>
        <fullName evidence="3">Uncharacterized protein</fullName>
    </submittedName>
</protein>
<evidence type="ECO:0000256" key="1">
    <source>
        <dbReference type="SAM" id="Coils"/>
    </source>
</evidence>
<keyword evidence="2" id="KW-0472">Membrane</keyword>
<gene>
    <name evidence="3" type="ORF">C9I98_04150</name>
</gene>
<keyword evidence="2" id="KW-1133">Transmembrane helix</keyword>
<comment type="caution">
    <text evidence="3">The sequence shown here is derived from an EMBL/GenBank/DDBJ whole genome shotgun (WGS) entry which is preliminary data.</text>
</comment>
<dbReference type="OrthoDB" id="599464at2"/>
<name>A0A2T3NY30_9GAMM</name>
<accession>A0A2T3NY30</accession>
<dbReference type="EMBL" id="PYMA01000002">
    <property type="protein sequence ID" value="PSW21151.1"/>
    <property type="molecule type" value="Genomic_DNA"/>
</dbReference>
<evidence type="ECO:0000256" key="2">
    <source>
        <dbReference type="SAM" id="Phobius"/>
    </source>
</evidence>
<evidence type="ECO:0000313" key="4">
    <source>
        <dbReference type="Proteomes" id="UP000241771"/>
    </source>
</evidence>
<dbReference type="AlphaFoldDB" id="A0A2T3NY30"/>
<keyword evidence="1" id="KW-0175">Coiled coil</keyword>
<organism evidence="3 4">
    <name type="scientific">Photobacterium sanctipauli</name>
    <dbReference type="NCBI Taxonomy" id="1342794"/>
    <lineage>
        <taxon>Bacteria</taxon>
        <taxon>Pseudomonadati</taxon>
        <taxon>Pseudomonadota</taxon>
        <taxon>Gammaproteobacteria</taxon>
        <taxon>Vibrionales</taxon>
        <taxon>Vibrionaceae</taxon>
        <taxon>Photobacterium</taxon>
    </lineage>
</organism>
<keyword evidence="2" id="KW-0812">Transmembrane</keyword>
<feature type="transmembrane region" description="Helical" evidence="2">
    <location>
        <begin position="6"/>
        <end position="29"/>
    </location>
</feature>